<evidence type="ECO:0000313" key="3">
    <source>
        <dbReference type="Proteomes" id="UP000244081"/>
    </source>
</evidence>
<sequence>MADTLFLDDWDALTRERDTRFSATLDRVFAYHPFYKDLLTRARLRRRDISGVADLVKLPVTTHKDYLANPAGFVLAWPEAASAEESIVWDVMHTMQASGPPAPFVSTTYDFLNILALNRNMLRLRGTLQSDSILNLFPLTRHPHGAFARAMNAAAAYNIPVTAAMPGASNARQPDIGNPLDEVVAIAARSCATILWGVPSYIRKMVARAEELGVMLPHVRLVFVSGEGFAAAARSDLIDRLKRLGAKEPKISVSYGASEMQGGMVECAPGTGFHNPAPDQFCFEAVDPDTHKPVPDGEEGLILLTHLDRRGTVMLRYALGDVARLTRERCPHCGALTERIIGTPRRTGGFVKIRGRLIDPQVLSDALAGETAVADFQAVVEKEEEGDVLSRDRLRIKIAPDGKPDETLSRRLAERVKTAIGIRPVIELTTAEDPMLAVRGWAMWPLVDLRKKKRR</sequence>
<comment type="caution">
    <text evidence="2">The sequence shown here is derived from an EMBL/GenBank/DDBJ whole genome shotgun (WGS) entry which is preliminary data.</text>
</comment>
<evidence type="ECO:0000313" key="2">
    <source>
        <dbReference type="EMBL" id="PTW59821.1"/>
    </source>
</evidence>
<dbReference type="InterPro" id="IPR000873">
    <property type="entry name" value="AMP-dep_synth/lig_dom"/>
</dbReference>
<dbReference type="EMBL" id="QAYG01000006">
    <property type="protein sequence ID" value="PTW59821.1"/>
    <property type="molecule type" value="Genomic_DNA"/>
</dbReference>
<dbReference type="Gene3D" id="3.40.50.12780">
    <property type="entry name" value="N-terminal domain of ligase-like"/>
    <property type="match status" value="1"/>
</dbReference>
<accession>A0A2T5V7V6</accession>
<dbReference type="Gene3D" id="3.30.300.30">
    <property type="match status" value="1"/>
</dbReference>
<dbReference type="Pfam" id="PF00501">
    <property type="entry name" value="AMP-binding"/>
    <property type="match status" value="1"/>
</dbReference>
<reference evidence="2 3" key="1">
    <citation type="submission" date="2018-04" db="EMBL/GenBank/DDBJ databases">
        <title>Genomic Encyclopedia of Archaeal and Bacterial Type Strains, Phase II (KMG-II): from individual species to whole genera.</title>
        <authorList>
            <person name="Goeker M."/>
        </authorList>
    </citation>
    <scope>NUCLEOTIDE SEQUENCE [LARGE SCALE GENOMIC DNA]</scope>
    <source>
        <strain evidence="2 3">DSM 23382</strain>
    </source>
</reference>
<dbReference type="InterPro" id="IPR042099">
    <property type="entry name" value="ANL_N_sf"/>
</dbReference>
<keyword evidence="3" id="KW-1185">Reference proteome</keyword>
<name>A0A2T5V7V6_9HYPH</name>
<dbReference type="InterPro" id="IPR045851">
    <property type="entry name" value="AMP-bd_C_sf"/>
</dbReference>
<dbReference type="PANTHER" id="PTHR43845:SF1">
    <property type="entry name" value="BLR5969 PROTEIN"/>
    <property type="match status" value="1"/>
</dbReference>
<evidence type="ECO:0000259" key="1">
    <source>
        <dbReference type="Pfam" id="PF00501"/>
    </source>
</evidence>
<dbReference type="AlphaFoldDB" id="A0A2T5V7V6"/>
<dbReference type="PANTHER" id="PTHR43845">
    <property type="entry name" value="BLR5969 PROTEIN"/>
    <property type="match status" value="1"/>
</dbReference>
<dbReference type="RefSeq" id="WP_170122129.1">
    <property type="nucleotide sequence ID" value="NZ_QAYG01000006.1"/>
</dbReference>
<proteinExistence type="predicted"/>
<dbReference type="Proteomes" id="UP000244081">
    <property type="component" value="Unassembled WGS sequence"/>
</dbReference>
<protein>
    <submittedName>
        <fullName evidence="2">Phenylacetate-coenzyme A ligase PaaK-like adenylate-forming protein</fullName>
    </submittedName>
</protein>
<gene>
    <name evidence="2" type="ORF">C8N35_106206</name>
</gene>
<dbReference type="GO" id="GO:0016874">
    <property type="term" value="F:ligase activity"/>
    <property type="evidence" value="ECO:0007669"/>
    <property type="project" value="UniProtKB-KW"/>
</dbReference>
<feature type="domain" description="AMP-dependent synthetase/ligase" evidence="1">
    <location>
        <begin position="183"/>
        <end position="304"/>
    </location>
</feature>
<organism evidence="2 3">
    <name type="scientific">Breoghania corrubedonensis</name>
    <dbReference type="NCBI Taxonomy" id="665038"/>
    <lineage>
        <taxon>Bacteria</taxon>
        <taxon>Pseudomonadati</taxon>
        <taxon>Pseudomonadota</taxon>
        <taxon>Alphaproteobacteria</taxon>
        <taxon>Hyphomicrobiales</taxon>
        <taxon>Stappiaceae</taxon>
        <taxon>Breoghania</taxon>
    </lineage>
</organism>
<keyword evidence="2" id="KW-0436">Ligase</keyword>
<dbReference type="SUPFAM" id="SSF56801">
    <property type="entry name" value="Acetyl-CoA synthetase-like"/>
    <property type="match status" value="1"/>
</dbReference>